<dbReference type="FunFam" id="1.10.1040.10:FF:000001">
    <property type="entry name" value="Glycerol-3-phosphate dehydrogenase [NAD(P)+]"/>
    <property type="match status" value="1"/>
</dbReference>
<dbReference type="InterPro" id="IPR006168">
    <property type="entry name" value="G3P_DH_NAD-dep"/>
</dbReference>
<feature type="binding site" evidence="11">
    <location>
        <position position="279"/>
    </location>
    <ligand>
        <name>NADPH</name>
        <dbReference type="ChEBI" id="CHEBI:57783"/>
    </ligand>
</feature>
<comment type="caution">
    <text evidence="11">Lacks conserved residue(s) required for the propagation of feature annotation.</text>
</comment>
<dbReference type="HAMAP" id="MF_00394">
    <property type="entry name" value="NAD_Glyc3P_dehydrog"/>
    <property type="match status" value="1"/>
</dbReference>
<feature type="binding site" evidence="11">
    <location>
        <position position="253"/>
    </location>
    <ligand>
        <name>NADPH</name>
        <dbReference type="ChEBI" id="CHEBI:57783"/>
    </ligand>
</feature>
<evidence type="ECO:0000313" key="17">
    <source>
        <dbReference type="EMBL" id="KPQ34406.1"/>
    </source>
</evidence>
<dbReference type="InterPro" id="IPR013328">
    <property type="entry name" value="6PGD_dom2"/>
</dbReference>
<dbReference type="AlphaFoldDB" id="A0A0P7ZNE3"/>
<dbReference type="Pfam" id="PF01210">
    <property type="entry name" value="NAD_Gly3P_dh_N"/>
    <property type="match status" value="2"/>
</dbReference>
<dbReference type="GO" id="GO:0005975">
    <property type="term" value="P:carbohydrate metabolic process"/>
    <property type="evidence" value="ECO:0007669"/>
    <property type="project" value="InterPro"/>
</dbReference>
<dbReference type="PROSITE" id="PS00957">
    <property type="entry name" value="NAD_G3PDH"/>
    <property type="match status" value="1"/>
</dbReference>
<dbReference type="Pfam" id="PF07479">
    <property type="entry name" value="NAD_Gly3P_dh_C"/>
    <property type="match status" value="1"/>
</dbReference>
<feature type="domain" description="Glycerol-3-phosphate dehydrogenase NAD-dependent N-terminal" evidence="15">
    <location>
        <begin position="63"/>
        <end position="157"/>
    </location>
</feature>
<dbReference type="GO" id="GO:0141152">
    <property type="term" value="F:glycerol-3-phosphate dehydrogenase (NAD+) activity"/>
    <property type="evidence" value="ECO:0007669"/>
    <property type="project" value="RHEA"/>
</dbReference>
<feature type="binding site" evidence="11">
    <location>
        <position position="252"/>
    </location>
    <ligand>
        <name>sn-glycerol 3-phosphate</name>
        <dbReference type="ChEBI" id="CHEBI:57597"/>
    </ligand>
</feature>
<keyword evidence="10 11" id="KW-1208">Phospholipid metabolism</keyword>
<feature type="binding site" evidence="11">
    <location>
        <position position="58"/>
    </location>
    <ligand>
        <name>NADPH</name>
        <dbReference type="ChEBI" id="CHEBI:57783"/>
    </ligand>
</feature>
<keyword evidence="7 11" id="KW-0520">NAD</keyword>
<comment type="catalytic activity">
    <reaction evidence="11">
        <text>sn-glycerol 3-phosphate + NADP(+) = dihydroxyacetone phosphate + NADPH + H(+)</text>
        <dbReference type="Rhea" id="RHEA:11096"/>
        <dbReference type="ChEBI" id="CHEBI:15378"/>
        <dbReference type="ChEBI" id="CHEBI:57597"/>
        <dbReference type="ChEBI" id="CHEBI:57642"/>
        <dbReference type="ChEBI" id="CHEBI:57783"/>
        <dbReference type="ChEBI" id="CHEBI:58349"/>
        <dbReference type="EC" id="1.1.1.94"/>
    </reaction>
</comment>
<dbReference type="EMBL" id="LJZR01000020">
    <property type="protein sequence ID" value="KPQ34406.1"/>
    <property type="molecule type" value="Genomic_DNA"/>
</dbReference>
<feature type="domain" description="Glycerol-3-phosphate dehydrogenase NAD-dependent N-terminal" evidence="15">
    <location>
        <begin position="29"/>
        <end position="59"/>
    </location>
</feature>
<dbReference type="FunFam" id="3.40.50.720:FF:001174">
    <property type="entry name" value="Glycerol-3-phosphate dehydrogenase [NAD(P)+]"/>
    <property type="match status" value="1"/>
</dbReference>
<feature type="binding site" evidence="11">
    <location>
        <position position="242"/>
    </location>
    <ligand>
        <name>sn-glycerol 3-phosphate</name>
        <dbReference type="ChEBI" id="CHEBI:57597"/>
    </ligand>
</feature>
<proteinExistence type="inferred from homology"/>
<dbReference type="InterPro" id="IPR036291">
    <property type="entry name" value="NAD(P)-bd_dom_sf"/>
</dbReference>
<feature type="binding site" evidence="11">
    <location>
        <position position="133"/>
    </location>
    <ligand>
        <name>sn-glycerol 3-phosphate</name>
        <dbReference type="ChEBI" id="CHEBI:57597"/>
    </ligand>
</feature>
<dbReference type="EC" id="1.1.1.94" evidence="11"/>
<sequence>MPSATVSDRSSVTDTSVTDTVRITQTLSLAVLGAGAWGSALAQLAEYNGHRISVWSRRNGNALGDVVAGADMILSAISMKGVAALANQLKALSIPESVILVTATKGLDPQTTNTPSQIFQSVFPNNPVAVLSGPNLSKEIDQGLPAATVVASSDQAAAEKVQTLFSSDQFRVYTCPDPLGAELGGTLKNVMAIAVGVCDGLSLGTNAKCALMTRALPEVIRIGMHLGATEVETFYGLSGLGDMLATCSSSLSRNYRVGYGLAQGKTLAQILQELGGTAEGVNTADVLIAIANREGIPVPISRQVDRLLKGRITPQEALEALMERDLKPEACDL</sequence>
<keyword evidence="6 11" id="KW-0560">Oxidoreductase</keyword>
<dbReference type="GO" id="GO:0006650">
    <property type="term" value="P:glycerophospholipid metabolic process"/>
    <property type="evidence" value="ECO:0007669"/>
    <property type="project" value="UniProtKB-UniRule"/>
</dbReference>
<feature type="binding site" evidence="11">
    <location>
        <position position="37"/>
    </location>
    <ligand>
        <name>NADPH</name>
        <dbReference type="ChEBI" id="CHEBI:57783"/>
    </ligand>
</feature>
<feature type="binding site" evidence="11">
    <location>
        <position position="137"/>
    </location>
    <ligand>
        <name>NADPH</name>
        <dbReference type="ChEBI" id="CHEBI:57783"/>
    </ligand>
</feature>
<dbReference type="GO" id="GO:0046167">
    <property type="term" value="P:glycerol-3-phosphate biosynthetic process"/>
    <property type="evidence" value="ECO:0007669"/>
    <property type="project" value="UniProtKB-UniRule"/>
</dbReference>
<feature type="binding site" evidence="11">
    <location>
        <position position="57"/>
    </location>
    <ligand>
        <name>NADPH</name>
        <dbReference type="ChEBI" id="CHEBI:57783"/>
    </ligand>
</feature>
<evidence type="ECO:0000256" key="12">
    <source>
        <dbReference type="PIRSR" id="PIRSR000114-1"/>
    </source>
</evidence>
<dbReference type="SUPFAM" id="SSF51735">
    <property type="entry name" value="NAD(P)-binding Rossmann-fold domains"/>
    <property type="match status" value="1"/>
</dbReference>
<feature type="binding site" evidence="13">
    <location>
        <position position="105"/>
    </location>
    <ligand>
        <name>substrate</name>
    </ligand>
</feature>
<protein>
    <recommendedName>
        <fullName evidence="11">Glycerol-3-phosphate dehydrogenase [NAD(P)+]</fullName>
        <ecNumber evidence="11">1.1.1.94</ecNumber>
    </recommendedName>
    <alternativeName>
        <fullName evidence="11">NAD(P)(+)-dependent glycerol-3-phosphate dehydrogenase</fullName>
    </alternativeName>
    <alternativeName>
        <fullName evidence="11">NAD(P)H-dependent dihydroxyacetone-phosphate reductase</fullName>
    </alternativeName>
</protein>
<evidence type="ECO:0000256" key="1">
    <source>
        <dbReference type="ARBA" id="ARBA00011009"/>
    </source>
</evidence>
<comment type="pathway">
    <text evidence="11">Membrane lipid metabolism; glycerophospholipid metabolism.</text>
</comment>
<feature type="binding site" evidence="14">
    <location>
        <begin position="33"/>
        <end position="38"/>
    </location>
    <ligand>
        <name>NAD(+)</name>
        <dbReference type="ChEBI" id="CHEBI:57540"/>
    </ligand>
</feature>
<evidence type="ECO:0000256" key="2">
    <source>
        <dbReference type="ARBA" id="ARBA00022490"/>
    </source>
</evidence>
<organism evidence="17 18">
    <name type="scientific">Phormidesmis priestleyi Ana</name>
    <dbReference type="NCBI Taxonomy" id="1666911"/>
    <lineage>
        <taxon>Bacteria</taxon>
        <taxon>Bacillati</taxon>
        <taxon>Cyanobacteriota</taxon>
        <taxon>Cyanophyceae</taxon>
        <taxon>Leptolyngbyales</taxon>
        <taxon>Leptolyngbyaceae</taxon>
        <taxon>Phormidesmis</taxon>
    </lineage>
</organism>
<dbReference type="GO" id="GO:0051287">
    <property type="term" value="F:NAD binding"/>
    <property type="evidence" value="ECO:0007669"/>
    <property type="project" value="InterPro"/>
</dbReference>
<dbReference type="NCBIfam" id="NF000940">
    <property type="entry name" value="PRK00094.1-2"/>
    <property type="match status" value="1"/>
</dbReference>
<feature type="domain" description="Glycerol-3-phosphate dehydrogenase NAD-dependent C-terminal" evidence="16">
    <location>
        <begin position="177"/>
        <end position="319"/>
    </location>
</feature>
<feature type="binding site" evidence="11">
    <location>
        <position position="105"/>
    </location>
    <ligand>
        <name>sn-glycerol 3-phosphate</name>
        <dbReference type="ChEBI" id="CHEBI:57597"/>
    </ligand>
</feature>
<evidence type="ECO:0000256" key="3">
    <source>
        <dbReference type="ARBA" id="ARBA00022516"/>
    </source>
</evidence>
<dbReference type="PIRSF" id="PIRSF000114">
    <property type="entry name" value="Glycerol-3-P_dh"/>
    <property type="match status" value="1"/>
</dbReference>
<feature type="binding site" evidence="13">
    <location>
        <begin position="253"/>
        <end position="254"/>
    </location>
    <ligand>
        <name>substrate</name>
    </ligand>
</feature>
<dbReference type="NCBIfam" id="NF011212">
    <property type="entry name" value="PRK14619.1"/>
    <property type="match status" value="1"/>
</dbReference>
<evidence type="ECO:0000259" key="16">
    <source>
        <dbReference type="Pfam" id="PF07479"/>
    </source>
</evidence>
<accession>A0A0P7ZNE3</accession>
<dbReference type="NCBIfam" id="NF000942">
    <property type="entry name" value="PRK00094.1-4"/>
    <property type="match status" value="1"/>
</dbReference>
<comment type="similarity">
    <text evidence="1 11">Belongs to the NAD-dependent glycerol-3-phosphate dehydrogenase family.</text>
</comment>
<evidence type="ECO:0000256" key="8">
    <source>
        <dbReference type="ARBA" id="ARBA00023098"/>
    </source>
</evidence>
<dbReference type="Gene3D" id="1.10.1040.10">
    <property type="entry name" value="N-(1-d-carboxylethyl)-l-norvaline Dehydrogenase, domain 2"/>
    <property type="match status" value="1"/>
</dbReference>
<evidence type="ECO:0000256" key="14">
    <source>
        <dbReference type="PIRSR" id="PIRSR000114-3"/>
    </source>
</evidence>
<feature type="binding site" evidence="11">
    <location>
        <position position="253"/>
    </location>
    <ligand>
        <name>sn-glycerol 3-phosphate</name>
        <dbReference type="ChEBI" id="CHEBI:57597"/>
    </ligand>
</feature>
<gene>
    <name evidence="11 17" type="primary">gpsA</name>
    <name evidence="17" type="ORF">HLUCCA11_14990</name>
</gene>
<comment type="caution">
    <text evidence="17">The sequence shown here is derived from an EMBL/GenBank/DDBJ whole genome shotgun (WGS) entry which is preliminary data.</text>
</comment>
<dbReference type="GO" id="GO:0141153">
    <property type="term" value="F:glycerol-3-phosphate dehydrogenase (NADP+) activity"/>
    <property type="evidence" value="ECO:0007669"/>
    <property type="project" value="RHEA"/>
</dbReference>
<evidence type="ECO:0000259" key="15">
    <source>
        <dbReference type="Pfam" id="PF01210"/>
    </source>
</evidence>
<dbReference type="GO" id="GO:0005829">
    <property type="term" value="C:cytosol"/>
    <property type="evidence" value="ECO:0007669"/>
    <property type="project" value="TreeGrafter"/>
</dbReference>
<evidence type="ECO:0000256" key="4">
    <source>
        <dbReference type="ARBA" id="ARBA00022741"/>
    </source>
</evidence>
<evidence type="ECO:0000256" key="5">
    <source>
        <dbReference type="ARBA" id="ARBA00022857"/>
    </source>
</evidence>
<dbReference type="PATRIC" id="fig|1666911.3.peg.270"/>
<dbReference type="Proteomes" id="UP000050465">
    <property type="component" value="Unassembled WGS sequence"/>
</dbReference>
<evidence type="ECO:0000256" key="9">
    <source>
        <dbReference type="ARBA" id="ARBA00023209"/>
    </source>
</evidence>
<feature type="binding site" evidence="11">
    <location>
        <position position="188"/>
    </location>
    <ligand>
        <name>sn-glycerol 3-phosphate</name>
        <dbReference type="ChEBI" id="CHEBI:57597"/>
    </ligand>
</feature>
<comment type="catalytic activity">
    <reaction evidence="11">
        <text>sn-glycerol 3-phosphate + NAD(+) = dihydroxyacetone phosphate + NADH + H(+)</text>
        <dbReference type="Rhea" id="RHEA:11092"/>
        <dbReference type="ChEBI" id="CHEBI:15378"/>
        <dbReference type="ChEBI" id="CHEBI:57540"/>
        <dbReference type="ChEBI" id="CHEBI:57597"/>
        <dbReference type="ChEBI" id="CHEBI:57642"/>
        <dbReference type="ChEBI" id="CHEBI:57945"/>
        <dbReference type="EC" id="1.1.1.94"/>
    </reaction>
</comment>
<dbReference type="InterPro" id="IPR011128">
    <property type="entry name" value="G3P_DH_NAD-dep_N"/>
</dbReference>
<feature type="active site" description="Proton acceptor" evidence="11 12">
    <location>
        <position position="188"/>
    </location>
</feature>
<dbReference type="PANTHER" id="PTHR11728:SF1">
    <property type="entry name" value="GLYCEROL-3-PHOSPHATE DEHYDROGENASE [NAD(+)] 2, CHLOROPLASTIC"/>
    <property type="match status" value="1"/>
</dbReference>
<feature type="binding site" evidence="11">
    <location>
        <position position="254"/>
    </location>
    <ligand>
        <name>sn-glycerol 3-phosphate</name>
        <dbReference type="ChEBI" id="CHEBI:57597"/>
    </ligand>
</feature>
<reference evidence="17 18" key="1">
    <citation type="submission" date="2015-09" db="EMBL/GenBank/DDBJ databases">
        <title>Identification and resolution of microdiversity through metagenomic sequencing of parallel consortia.</title>
        <authorList>
            <person name="Nelson W.C."/>
            <person name="Romine M.F."/>
            <person name="Lindemann S.R."/>
        </authorList>
    </citation>
    <scope>NUCLEOTIDE SEQUENCE [LARGE SCALE GENOMIC DNA]</scope>
    <source>
        <strain evidence="17">Ana</strain>
    </source>
</reference>
<feature type="binding site" evidence="14">
    <location>
        <position position="253"/>
    </location>
    <ligand>
        <name>NAD(+)</name>
        <dbReference type="ChEBI" id="CHEBI:57540"/>
    </ligand>
</feature>
<keyword evidence="4 11" id="KW-0547">Nucleotide-binding</keyword>
<keyword evidence="5 11" id="KW-0521">NADP</keyword>
<name>A0A0P7ZNE3_9CYAN</name>
<feature type="binding site" evidence="11">
    <location>
        <position position="105"/>
    </location>
    <ligand>
        <name>NADPH</name>
        <dbReference type="ChEBI" id="CHEBI:57783"/>
    </ligand>
</feature>
<dbReference type="Gene3D" id="3.40.50.720">
    <property type="entry name" value="NAD(P)-binding Rossmann-like Domain"/>
    <property type="match status" value="2"/>
</dbReference>
<evidence type="ECO:0000256" key="11">
    <source>
        <dbReference type="HAMAP-Rule" id="MF_00394"/>
    </source>
</evidence>
<dbReference type="UniPathway" id="UPA00940"/>
<evidence type="ECO:0000256" key="6">
    <source>
        <dbReference type="ARBA" id="ARBA00023002"/>
    </source>
</evidence>
<keyword evidence="9 11" id="KW-0594">Phospholipid biosynthesis</keyword>
<dbReference type="GO" id="GO:0008654">
    <property type="term" value="P:phospholipid biosynthetic process"/>
    <property type="evidence" value="ECO:0007669"/>
    <property type="project" value="UniProtKB-KW"/>
</dbReference>
<evidence type="ECO:0000256" key="10">
    <source>
        <dbReference type="ARBA" id="ARBA00023264"/>
    </source>
</evidence>
<dbReference type="STRING" id="1666911.HLUCCA11_14990"/>
<dbReference type="InterPro" id="IPR006109">
    <property type="entry name" value="G3P_DH_NAD-dep_C"/>
</dbReference>
<keyword evidence="2 11" id="KW-0963">Cytoplasm</keyword>
<evidence type="ECO:0000256" key="13">
    <source>
        <dbReference type="PIRSR" id="PIRSR000114-2"/>
    </source>
</evidence>
<evidence type="ECO:0000256" key="7">
    <source>
        <dbReference type="ARBA" id="ARBA00023027"/>
    </source>
</evidence>
<dbReference type="SUPFAM" id="SSF48179">
    <property type="entry name" value="6-phosphogluconate dehydrogenase C-terminal domain-like"/>
    <property type="match status" value="1"/>
</dbReference>
<evidence type="ECO:0000313" key="18">
    <source>
        <dbReference type="Proteomes" id="UP000050465"/>
    </source>
</evidence>
<comment type="subcellular location">
    <subcellularLocation>
        <location evidence="11">Cytoplasm</location>
    </subcellularLocation>
</comment>
<dbReference type="GO" id="GO:0046168">
    <property type="term" value="P:glycerol-3-phosphate catabolic process"/>
    <property type="evidence" value="ECO:0007669"/>
    <property type="project" value="InterPro"/>
</dbReference>
<keyword evidence="8 11" id="KW-0443">Lipid metabolism</keyword>
<keyword evidence="3 11" id="KW-0444">Lipid biosynthesis</keyword>
<comment type="function">
    <text evidence="11">Catalyzes the reduction of the glycolytic intermediate dihydroxyacetone phosphate (DHAP) to sn-glycerol 3-phosphate (G3P), the key precursor for phospholipid synthesis.</text>
</comment>
<dbReference type="InterPro" id="IPR008927">
    <property type="entry name" value="6-PGluconate_DH-like_C_sf"/>
</dbReference>
<dbReference type="PANTHER" id="PTHR11728">
    <property type="entry name" value="GLYCEROL-3-PHOSPHATE DEHYDROGENASE"/>
    <property type="match status" value="1"/>
</dbReference>